<dbReference type="GO" id="GO:0046872">
    <property type="term" value="F:metal ion binding"/>
    <property type="evidence" value="ECO:0007669"/>
    <property type="project" value="UniProtKB-KW"/>
</dbReference>
<dbReference type="InParanoid" id="D8U9E3"/>
<keyword evidence="6 8" id="KW-0482">Metalloprotease</keyword>
<keyword evidence="10" id="KW-1133">Transmembrane helix</keyword>
<gene>
    <name evidence="12" type="ORF">VOLCADRAFT_96170</name>
</gene>
<keyword evidence="13" id="KW-1185">Reference proteome</keyword>
<dbReference type="STRING" id="3068.D8U9E3"/>
<evidence type="ECO:0000256" key="5">
    <source>
        <dbReference type="ARBA" id="ARBA00022833"/>
    </source>
</evidence>
<feature type="compositionally biased region" description="Basic and acidic residues" evidence="9">
    <location>
        <begin position="74"/>
        <end position="83"/>
    </location>
</feature>
<keyword evidence="2" id="KW-0645">Protease</keyword>
<keyword evidence="10" id="KW-0472">Membrane</keyword>
<dbReference type="Gene3D" id="3.10.170.20">
    <property type="match status" value="1"/>
</dbReference>
<feature type="binding site" evidence="8">
    <location>
        <position position="480"/>
    </location>
    <ligand>
        <name>Zn(2+)</name>
        <dbReference type="ChEBI" id="CHEBI:29105"/>
        <note>catalytic</note>
    </ligand>
</feature>
<dbReference type="eggNOG" id="KOG2556">
    <property type="taxonomic scope" value="Eukaryota"/>
</dbReference>
<dbReference type="RefSeq" id="XP_002955269.1">
    <property type="nucleotide sequence ID" value="XM_002955223.1"/>
</dbReference>
<keyword evidence="4" id="KW-0378">Hydrolase</keyword>
<evidence type="ECO:0000256" key="7">
    <source>
        <dbReference type="PIRSR" id="PIRSR601577-1"/>
    </source>
</evidence>
<keyword evidence="10" id="KW-0812">Transmembrane</keyword>
<feature type="transmembrane region" description="Helical" evidence="10">
    <location>
        <begin position="947"/>
        <end position="973"/>
    </location>
</feature>
<keyword evidence="11" id="KW-0732">Signal</keyword>
<evidence type="ECO:0000256" key="3">
    <source>
        <dbReference type="ARBA" id="ARBA00022723"/>
    </source>
</evidence>
<dbReference type="PANTHER" id="PTHR10942:SF0">
    <property type="entry name" value="LEISHMANOLYSIN-LIKE PEPTIDASE"/>
    <property type="match status" value="1"/>
</dbReference>
<dbReference type="GO" id="GO:0005737">
    <property type="term" value="C:cytoplasm"/>
    <property type="evidence" value="ECO:0007669"/>
    <property type="project" value="TreeGrafter"/>
</dbReference>
<dbReference type="PANTHER" id="PTHR10942">
    <property type="entry name" value="LEISHMANOLYSIN-LIKE PEPTIDASE"/>
    <property type="match status" value="1"/>
</dbReference>
<dbReference type="SUPFAM" id="SSF55486">
    <property type="entry name" value="Metalloproteases ('zincins'), catalytic domain"/>
    <property type="match status" value="1"/>
</dbReference>
<feature type="compositionally biased region" description="Basic residues" evidence="9">
    <location>
        <begin position="837"/>
        <end position="850"/>
    </location>
</feature>
<protein>
    <recommendedName>
        <fullName evidence="14">EGF-like domain-containing protein</fullName>
    </recommendedName>
</protein>
<feature type="compositionally biased region" description="Low complexity" evidence="9">
    <location>
        <begin position="806"/>
        <end position="819"/>
    </location>
</feature>
<dbReference type="GO" id="GO:0004222">
    <property type="term" value="F:metalloendopeptidase activity"/>
    <property type="evidence" value="ECO:0007669"/>
    <property type="project" value="InterPro"/>
</dbReference>
<reference evidence="12 13" key="1">
    <citation type="journal article" date="2010" name="Science">
        <title>Genomic analysis of organismal complexity in the multicellular green alga Volvox carteri.</title>
        <authorList>
            <person name="Prochnik S.E."/>
            <person name="Umen J."/>
            <person name="Nedelcu A.M."/>
            <person name="Hallmann A."/>
            <person name="Miller S.M."/>
            <person name="Nishii I."/>
            <person name="Ferris P."/>
            <person name="Kuo A."/>
            <person name="Mitros T."/>
            <person name="Fritz-Laylin L.K."/>
            <person name="Hellsten U."/>
            <person name="Chapman J."/>
            <person name="Simakov O."/>
            <person name="Rensing S.A."/>
            <person name="Terry A."/>
            <person name="Pangilinan J."/>
            <person name="Kapitonov V."/>
            <person name="Jurka J."/>
            <person name="Salamov A."/>
            <person name="Shapiro H."/>
            <person name="Schmutz J."/>
            <person name="Grimwood J."/>
            <person name="Lindquist E."/>
            <person name="Lucas S."/>
            <person name="Grigoriev I.V."/>
            <person name="Schmitt R."/>
            <person name="Kirk D."/>
            <person name="Rokhsar D.S."/>
        </authorList>
    </citation>
    <scope>NUCLEOTIDE SEQUENCE [LARGE SCALE GENOMIC DNA]</scope>
    <source>
        <strain evidence="13">f. Nagariensis / Eve</strain>
    </source>
</reference>
<dbReference type="AlphaFoldDB" id="D8U9E3"/>
<organism evidence="13">
    <name type="scientific">Volvox carteri f. nagariensis</name>
    <dbReference type="NCBI Taxonomy" id="3068"/>
    <lineage>
        <taxon>Eukaryota</taxon>
        <taxon>Viridiplantae</taxon>
        <taxon>Chlorophyta</taxon>
        <taxon>core chlorophytes</taxon>
        <taxon>Chlorophyceae</taxon>
        <taxon>CS clade</taxon>
        <taxon>Chlamydomonadales</taxon>
        <taxon>Volvocaceae</taxon>
        <taxon>Volvox</taxon>
    </lineage>
</organism>
<evidence type="ECO:0000256" key="2">
    <source>
        <dbReference type="ARBA" id="ARBA00022670"/>
    </source>
</evidence>
<feature type="active site" evidence="7">
    <location>
        <position position="403"/>
    </location>
</feature>
<dbReference type="GO" id="GO:0016020">
    <property type="term" value="C:membrane"/>
    <property type="evidence" value="ECO:0007669"/>
    <property type="project" value="InterPro"/>
</dbReference>
<evidence type="ECO:0000313" key="13">
    <source>
        <dbReference type="Proteomes" id="UP000001058"/>
    </source>
</evidence>
<dbReference type="GO" id="GO:0006508">
    <property type="term" value="P:proteolysis"/>
    <property type="evidence" value="ECO:0007669"/>
    <property type="project" value="UniProtKB-KW"/>
</dbReference>
<evidence type="ECO:0000256" key="1">
    <source>
        <dbReference type="ARBA" id="ARBA00005860"/>
    </source>
</evidence>
<evidence type="ECO:0000256" key="10">
    <source>
        <dbReference type="SAM" id="Phobius"/>
    </source>
</evidence>
<evidence type="ECO:0000313" key="12">
    <source>
        <dbReference type="EMBL" id="EFJ43569.1"/>
    </source>
</evidence>
<dbReference type="GeneID" id="9616370"/>
<evidence type="ECO:0000256" key="6">
    <source>
        <dbReference type="ARBA" id="ARBA00023049"/>
    </source>
</evidence>
<feature type="region of interest" description="Disordered" evidence="9">
    <location>
        <begin position="806"/>
        <end position="859"/>
    </location>
</feature>
<accession>D8U9E3</accession>
<dbReference type="GO" id="GO:0007155">
    <property type="term" value="P:cell adhesion"/>
    <property type="evidence" value="ECO:0007669"/>
    <property type="project" value="InterPro"/>
</dbReference>
<proteinExistence type="inferred from homology"/>
<dbReference type="Gene3D" id="3.90.132.10">
    <property type="entry name" value="Leishmanolysin , domain 2"/>
    <property type="match status" value="1"/>
</dbReference>
<evidence type="ECO:0008006" key="14">
    <source>
        <dbReference type="Google" id="ProtNLM"/>
    </source>
</evidence>
<evidence type="ECO:0000256" key="4">
    <source>
        <dbReference type="ARBA" id="ARBA00022801"/>
    </source>
</evidence>
<dbReference type="InterPro" id="IPR001577">
    <property type="entry name" value="Peptidase_M8"/>
</dbReference>
<dbReference type="Pfam" id="PF01457">
    <property type="entry name" value="Peptidase_M8"/>
    <property type="match status" value="1"/>
</dbReference>
<dbReference type="KEGG" id="vcn:VOLCADRAFT_96170"/>
<feature type="binding site" evidence="8">
    <location>
        <position position="406"/>
    </location>
    <ligand>
        <name>Zn(2+)</name>
        <dbReference type="ChEBI" id="CHEBI:29105"/>
        <note>catalytic</note>
    </ligand>
</feature>
<comment type="cofactor">
    <cofactor evidence="8">
        <name>Zn(2+)</name>
        <dbReference type="ChEBI" id="CHEBI:29105"/>
    </cofactor>
    <text evidence="8">Binds 1 zinc ion per subunit.</text>
</comment>
<comment type="similarity">
    <text evidence="1">Belongs to the peptidase M8 family.</text>
</comment>
<dbReference type="Proteomes" id="UP000001058">
    <property type="component" value="Unassembled WGS sequence"/>
</dbReference>
<dbReference type="EMBL" id="GL378371">
    <property type="protein sequence ID" value="EFJ43569.1"/>
    <property type="molecule type" value="Genomic_DNA"/>
</dbReference>
<dbReference type="FunFam" id="3.90.132.10:FF:000001">
    <property type="entry name" value="leishmanolysin-like peptidase isoform X2"/>
    <property type="match status" value="1"/>
</dbReference>
<keyword evidence="5 8" id="KW-0862">Zinc</keyword>
<feature type="region of interest" description="Disordered" evidence="9">
    <location>
        <begin position="74"/>
        <end position="204"/>
    </location>
</feature>
<feature type="signal peptide" evidence="11">
    <location>
        <begin position="1"/>
        <end position="23"/>
    </location>
</feature>
<sequence>MQRCEALALFAALELGLLVAVQSCGHHFVHQDIKDLVARHVAHQAHMASASWGPRTTASYTAKFSDNAHRLTSELGTHSHDHGPGGGHRHARTPDDAAASSGGLDEEPAAATTDQLPQWPEGSQRDGAVGSEGVAATRGLDGEGAASRGDQQTNKEEEEEAKEDLHDSNPAGVEEEEEEEVKAVSGLRGRSLQQTTTTTTTAPVPAPIRLSVTYQQLGALNLMQQQRLTRVVEAVRRILQKYINVKQPSRNGMLVDPLCDVETWSCFPSFATSSTDADRMCGLAVIQPAHIVNPVSCATGVTRGQFTLQMLGRTAPFSAAGNGSSAYGTNCKSYAGTKGEETDMYMYITAVQNNDCEAGAAAWAKPCLMDIGINRPLLGAANVCPGALELLDEERLTAVLTHEIIHALGFTDSMYNVTRRPDGTQRPGSEMVAVADVGGKAVKLLTSPNVREAARAQFGCPSLLGAQLEDEGNAGSAGSHWEYTHYQGEVMVASTIFAADGSPARVSNLTLAYLDDTGWYVTNRSAAGLLSWGRGAGCDLPTKSCSAYMAAAPGQKLFCDPTAASSASLPTLLCSADYKSTGVCRSLNFTGGCGVLLTSSPQTCMGPDAANDRQEVFGWGTGSPSGRCLPVVYRFQASIGSIRYTYPTNGSDGDSGAACFDTACSANGSVAYVKLLGQQFPCPAATDLCPSQTCSACNSAGGQCQNGVCYCYLSYNGSDCGYSLISEQYVTDSGWGWVVGNGSQPSPPPPPPLTIWTQLVQLTLSLNNSVVDVKSRQGKLQSTIAEWAGLSGSAVTIVIVSAGSNSNSSSYVGTGNSSVAGESYGGATDTSIAVSGSRRRSDSRRRRRARVLQQSTTSTTTARVGAVTTVMLTPSGTRPATTLLGWLKSNAPERTALVAKLANTSFFVVPNGISTESIITQAMDTSSPPPVIAAVAPASANPARTRAIIGVGIAVAAAAVMGIIAAFIVVLVLRHRQEQRRSRTSFYQVPAAVAMDESPYGSGGGAPYDSGFGMGGGGGGPFGRGPPGPQPFDCRGPQGGGGPWPSARYGTLAASGPLGSFGAAAAAAGQPQLPLPPSSMPEFSAAQGRFSPLYCGAEARGYM</sequence>
<evidence type="ECO:0000256" key="11">
    <source>
        <dbReference type="SAM" id="SignalP"/>
    </source>
</evidence>
<name>D8U9E3_VOLCA</name>
<keyword evidence="3 8" id="KW-0479">Metal-binding</keyword>
<evidence type="ECO:0000256" key="9">
    <source>
        <dbReference type="SAM" id="MobiDB-lite"/>
    </source>
</evidence>
<feature type="binding site" evidence="8">
    <location>
        <position position="402"/>
    </location>
    <ligand>
        <name>Zn(2+)</name>
        <dbReference type="ChEBI" id="CHEBI:29105"/>
        <note>catalytic</note>
    </ligand>
</feature>
<feature type="chain" id="PRO_5003124283" description="EGF-like domain-containing protein" evidence="11">
    <location>
        <begin position="24"/>
        <end position="1103"/>
    </location>
</feature>
<evidence type="ECO:0000256" key="8">
    <source>
        <dbReference type="PIRSR" id="PIRSR601577-2"/>
    </source>
</evidence>
<dbReference type="OrthoDB" id="527990at2759"/>